<comment type="caution">
    <text evidence="1">The sequence shown here is derived from an EMBL/GenBank/DDBJ whole genome shotgun (WGS) entry which is preliminary data.</text>
</comment>
<evidence type="ECO:0000313" key="1">
    <source>
        <dbReference type="EMBL" id="KAI8555492.1"/>
    </source>
</evidence>
<dbReference type="Proteomes" id="UP001062846">
    <property type="component" value="Chromosome 5"/>
</dbReference>
<name>A0ACC0NSH3_RHOML</name>
<protein>
    <submittedName>
        <fullName evidence="1">Uncharacterized protein</fullName>
    </submittedName>
</protein>
<keyword evidence="2" id="KW-1185">Reference proteome</keyword>
<accession>A0ACC0NSH3</accession>
<organism evidence="1 2">
    <name type="scientific">Rhododendron molle</name>
    <name type="common">Chinese azalea</name>
    <name type="synonym">Azalea mollis</name>
    <dbReference type="NCBI Taxonomy" id="49168"/>
    <lineage>
        <taxon>Eukaryota</taxon>
        <taxon>Viridiplantae</taxon>
        <taxon>Streptophyta</taxon>
        <taxon>Embryophyta</taxon>
        <taxon>Tracheophyta</taxon>
        <taxon>Spermatophyta</taxon>
        <taxon>Magnoliopsida</taxon>
        <taxon>eudicotyledons</taxon>
        <taxon>Gunneridae</taxon>
        <taxon>Pentapetalae</taxon>
        <taxon>asterids</taxon>
        <taxon>Ericales</taxon>
        <taxon>Ericaceae</taxon>
        <taxon>Ericoideae</taxon>
        <taxon>Rhodoreae</taxon>
        <taxon>Rhododendron</taxon>
    </lineage>
</organism>
<proteinExistence type="predicted"/>
<evidence type="ECO:0000313" key="2">
    <source>
        <dbReference type="Proteomes" id="UP001062846"/>
    </source>
</evidence>
<dbReference type="EMBL" id="CM046392">
    <property type="protein sequence ID" value="KAI8555492.1"/>
    <property type="molecule type" value="Genomic_DNA"/>
</dbReference>
<reference evidence="1" key="1">
    <citation type="submission" date="2022-02" db="EMBL/GenBank/DDBJ databases">
        <title>Plant Genome Project.</title>
        <authorList>
            <person name="Zhang R.-G."/>
        </authorList>
    </citation>
    <scope>NUCLEOTIDE SEQUENCE</scope>
    <source>
        <strain evidence="1">AT1</strain>
    </source>
</reference>
<sequence>MCGNAGWVDISRKFWAFSGWKRADLLIDGRSYKDVANIGGWPVNTMVVEKGRKSRVCEVEVRANSTQANMRFLGRCLVGRLEDGSMALPTSMEVQRWAQNMWKVTAGVQVQELGGASFLFTLPSVEVQRVLRVRWSLGGRKLGLEWWLPVGCCVKQGSDISEVWVRILGLPLHLWDCAIFREIGEFYGGFSRVNEETSQRLHLH</sequence>
<gene>
    <name evidence="1" type="ORF">RHMOL_Rhmol05G0177000</name>
</gene>